<comment type="pathway">
    <text evidence="2">Lipid metabolism.</text>
</comment>
<comment type="similarity">
    <text evidence="3">Belongs to the long-chain O-acyltransferase family.</text>
</comment>
<evidence type="ECO:0000313" key="14">
    <source>
        <dbReference type="EMBL" id="GAA4696956.1"/>
    </source>
</evidence>
<organism evidence="14 15">
    <name type="scientific">Pseudonocardia yuanmonensis</name>
    <dbReference type="NCBI Taxonomy" id="1095914"/>
    <lineage>
        <taxon>Bacteria</taxon>
        <taxon>Bacillati</taxon>
        <taxon>Actinomycetota</taxon>
        <taxon>Actinomycetes</taxon>
        <taxon>Pseudonocardiales</taxon>
        <taxon>Pseudonocardiaceae</taxon>
        <taxon>Pseudonocardia</taxon>
    </lineage>
</organism>
<accession>A0ABP8X154</accession>
<feature type="domain" description="O-acyltransferase WSD1 C-terminal" evidence="13">
    <location>
        <begin position="322"/>
        <end position="453"/>
    </location>
</feature>
<sequence length="474" mass="49784">MRRLAQAAAVVTRLRLDELMSAWVGGRDSPMQIGLLCVFDAEPFRRADGLVDLAGVRAALALRASRVPGLHRRVVWTRPGEGRPFWAEDPAFAPPDLVEVTTLPPGTDLPSWAASRAATPLPPDRPLWRADVVGGLPGDRVAVLLVVSHVLADGAGGIALLGSLLDQDPAAAAPVVPPAPAAPLPSHRQLLRERLHEIADAARRRGRRGRRDRRGAGGPRAGVHGLTEIRAALAEFAGPEPVTSLPRQVGPGRRLGVVHVPLPELLRTGHALGVTVNDLVLAAVAAGLREYLTARDEGVPGPVLRASVPATTGHADRQVGRMLVVGLPVGEPDTARRLAVIHHATTQGKARLRAADADVTDLRLPVPVARPLLCWARRFGSRRLTLSVTDVTGPSAPLWLAGARLRAAAPIAPLSAGVPLTVAALSYAGEVVLTINASDSLTDLDLLTEATARGVAALRELAGVAAERPPAHAW</sequence>
<keyword evidence="15" id="KW-1185">Reference proteome</keyword>
<evidence type="ECO:0000256" key="5">
    <source>
        <dbReference type="ARBA" id="ARBA00022516"/>
    </source>
</evidence>
<evidence type="ECO:0000256" key="10">
    <source>
        <dbReference type="ARBA" id="ARBA00048109"/>
    </source>
</evidence>
<evidence type="ECO:0000313" key="15">
    <source>
        <dbReference type="Proteomes" id="UP001500325"/>
    </source>
</evidence>
<keyword evidence="6" id="KW-0808">Transferase</keyword>
<dbReference type="Proteomes" id="UP001500325">
    <property type="component" value="Unassembled WGS sequence"/>
</dbReference>
<dbReference type="Gene3D" id="3.30.559.10">
    <property type="entry name" value="Chloramphenicol acetyltransferase-like domain"/>
    <property type="match status" value="1"/>
</dbReference>
<dbReference type="InterPro" id="IPR045034">
    <property type="entry name" value="O-acyltransferase_WSD1-like"/>
</dbReference>
<gene>
    <name evidence="14" type="ORF">GCM10023215_38850</name>
</gene>
<evidence type="ECO:0000256" key="4">
    <source>
        <dbReference type="ARBA" id="ARBA00013244"/>
    </source>
</evidence>
<comment type="pathway">
    <text evidence="1">Glycerolipid metabolism; triacylglycerol biosynthesis.</text>
</comment>
<feature type="compositionally biased region" description="Basic residues" evidence="11">
    <location>
        <begin position="204"/>
        <end position="213"/>
    </location>
</feature>
<dbReference type="PANTHER" id="PTHR31650">
    <property type="entry name" value="O-ACYLTRANSFERASE (WSD1-LIKE) FAMILY PROTEIN"/>
    <property type="match status" value="1"/>
</dbReference>
<keyword evidence="9" id="KW-0012">Acyltransferase</keyword>
<dbReference type="InterPro" id="IPR023213">
    <property type="entry name" value="CAT-like_dom_sf"/>
</dbReference>
<feature type="region of interest" description="Disordered" evidence="11">
    <location>
        <begin position="201"/>
        <end position="222"/>
    </location>
</feature>
<dbReference type="InterPro" id="IPR009721">
    <property type="entry name" value="O-acyltransferase_WSD1_C"/>
</dbReference>
<feature type="domain" description="O-acyltransferase WSD1-like N-terminal" evidence="12">
    <location>
        <begin position="20"/>
        <end position="280"/>
    </location>
</feature>
<evidence type="ECO:0000256" key="2">
    <source>
        <dbReference type="ARBA" id="ARBA00005189"/>
    </source>
</evidence>
<proteinExistence type="inferred from homology"/>
<evidence type="ECO:0000256" key="1">
    <source>
        <dbReference type="ARBA" id="ARBA00004771"/>
    </source>
</evidence>
<evidence type="ECO:0000256" key="8">
    <source>
        <dbReference type="ARBA" id="ARBA00023098"/>
    </source>
</evidence>
<keyword evidence="5" id="KW-0444">Lipid biosynthesis</keyword>
<comment type="catalytic activity">
    <reaction evidence="10">
        <text>an acyl-CoA + a 1,2-diacyl-sn-glycerol = a triacyl-sn-glycerol + CoA</text>
        <dbReference type="Rhea" id="RHEA:10868"/>
        <dbReference type="ChEBI" id="CHEBI:17815"/>
        <dbReference type="ChEBI" id="CHEBI:57287"/>
        <dbReference type="ChEBI" id="CHEBI:58342"/>
        <dbReference type="ChEBI" id="CHEBI:64615"/>
        <dbReference type="EC" id="2.3.1.20"/>
    </reaction>
</comment>
<dbReference type="EMBL" id="BAABIC010000013">
    <property type="protein sequence ID" value="GAA4696956.1"/>
    <property type="molecule type" value="Genomic_DNA"/>
</dbReference>
<evidence type="ECO:0000259" key="13">
    <source>
        <dbReference type="Pfam" id="PF06974"/>
    </source>
</evidence>
<keyword evidence="7" id="KW-0319">Glycerol metabolism</keyword>
<dbReference type="Pfam" id="PF06974">
    <property type="entry name" value="WS_DGAT_C"/>
    <property type="match status" value="1"/>
</dbReference>
<dbReference type="SUPFAM" id="SSF52777">
    <property type="entry name" value="CoA-dependent acyltransferases"/>
    <property type="match status" value="1"/>
</dbReference>
<reference evidence="15" key="1">
    <citation type="journal article" date="2019" name="Int. J. Syst. Evol. Microbiol.">
        <title>The Global Catalogue of Microorganisms (GCM) 10K type strain sequencing project: providing services to taxonomists for standard genome sequencing and annotation.</title>
        <authorList>
            <consortium name="The Broad Institute Genomics Platform"/>
            <consortium name="The Broad Institute Genome Sequencing Center for Infectious Disease"/>
            <person name="Wu L."/>
            <person name="Ma J."/>
        </authorList>
    </citation>
    <scope>NUCLEOTIDE SEQUENCE [LARGE SCALE GENOMIC DNA]</scope>
    <source>
        <strain evidence="15">JCM 18055</strain>
    </source>
</reference>
<evidence type="ECO:0000259" key="12">
    <source>
        <dbReference type="Pfam" id="PF03007"/>
    </source>
</evidence>
<dbReference type="PANTHER" id="PTHR31650:SF1">
    <property type="entry name" value="WAX ESTER SYNTHASE_DIACYLGLYCEROL ACYLTRANSFERASE 4-RELATED"/>
    <property type="match status" value="1"/>
</dbReference>
<dbReference type="Pfam" id="PF03007">
    <property type="entry name" value="WS_DGAT_cat"/>
    <property type="match status" value="1"/>
</dbReference>
<dbReference type="Gene3D" id="3.30.559.30">
    <property type="entry name" value="Nonribosomal peptide synthetase, condensation domain"/>
    <property type="match status" value="1"/>
</dbReference>
<name>A0ABP8X154_9PSEU</name>
<evidence type="ECO:0000256" key="7">
    <source>
        <dbReference type="ARBA" id="ARBA00022798"/>
    </source>
</evidence>
<dbReference type="InterPro" id="IPR004255">
    <property type="entry name" value="O-acyltransferase_WSD1_N"/>
</dbReference>
<evidence type="ECO:0000256" key="11">
    <source>
        <dbReference type="SAM" id="MobiDB-lite"/>
    </source>
</evidence>
<keyword evidence="8" id="KW-0443">Lipid metabolism</keyword>
<dbReference type="EC" id="2.3.1.20" evidence="4"/>
<evidence type="ECO:0000256" key="9">
    <source>
        <dbReference type="ARBA" id="ARBA00023315"/>
    </source>
</evidence>
<comment type="caution">
    <text evidence="14">The sequence shown here is derived from an EMBL/GenBank/DDBJ whole genome shotgun (WGS) entry which is preliminary data.</text>
</comment>
<evidence type="ECO:0000256" key="6">
    <source>
        <dbReference type="ARBA" id="ARBA00022679"/>
    </source>
</evidence>
<protein>
    <recommendedName>
        <fullName evidence="4">diacylglycerol O-acyltransferase</fullName>
        <ecNumber evidence="4">2.3.1.20</ecNumber>
    </recommendedName>
</protein>
<evidence type="ECO:0000256" key="3">
    <source>
        <dbReference type="ARBA" id="ARBA00009587"/>
    </source>
</evidence>